<dbReference type="EMBL" id="MT142217">
    <property type="protein sequence ID" value="QJA76303.1"/>
    <property type="molecule type" value="Genomic_DNA"/>
</dbReference>
<evidence type="ECO:0000313" key="2">
    <source>
        <dbReference type="EMBL" id="QJA76303.1"/>
    </source>
</evidence>
<name>A0A6M3K1V9_9ZZZZ</name>
<organism evidence="2">
    <name type="scientific">viral metagenome</name>
    <dbReference type="NCBI Taxonomy" id="1070528"/>
    <lineage>
        <taxon>unclassified sequences</taxon>
        <taxon>metagenomes</taxon>
        <taxon>organismal metagenomes</taxon>
    </lineage>
</organism>
<dbReference type="EMBL" id="MT143430">
    <property type="protein sequence ID" value="QJA96750.1"/>
    <property type="molecule type" value="Genomic_DNA"/>
</dbReference>
<dbReference type="GO" id="GO:0003700">
    <property type="term" value="F:DNA-binding transcription factor activity"/>
    <property type="evidence" value="ECO:0007669"/>
    <property type="project" value="InterPro"/>
</dbReference>
<protein>
    <submittedName>
        <fullName evidence="2">Putative sigma-70 region domain containing protein</fullName>
    </submittedName>
</protein>
<dbReference type="SUPFAM" id="SSF88659">
    <property type="entry name" value="Sigma3 and sigma4 domains of RNA polymerase sigma factors"/>
    <property type="match status" value="1"/>
</dbReference>
<evidence type="ECO:0000259" key="1">
    <source>
        <dbReference type="Pfam" id="PF04545"/>
    </source>
</evidence>
<dbReference type="Pfam" id="PF04545">
    <property type="entry name" value="Sigma70_r4"/>
    <property type="match status" value="1"/>
</dbReference>
<proteinExistence type="predicted"/>
<dbReference type="InterPro" id="IPR013324">
    <property type="entry name" value="RNA_pol_sigma_r3/r4-like"/>
</dbReference>
<accession>A0A6M3K1V9</accession>
<dbReference type="AlphaFoldDB" id="A0A6M3K1V9"/>
<dbReference type="Gene3D" id="1.10.10.10">
    <property type="entry name" value="Winged helix-like DNA-binding domain superfamily/Winged helix DNA-binding domain"/>
    <property type="match status" value="1"/>
</dbReference>
<sequence>MCKNRIADNGGPCQNRWCNLNFLDVQLVNPKPTPRAIALSQKYGNCVNNLDGYTLNKEEIAELWGVSRQRVDQIEKRALGNRIWQSAKRRLLGMEVREYAMEILGVREEQAKTQDTL</sequence>
<dbReference type="GO" id="GO:0006352">
    <property type="term" value="P:DNA-templated transcription initiation"/>
    <property type="evidence" value="ECO:0007669"/>
    <property type="project" value="InterPro"/>
</dbReference>
<gene>
    <name evidence="2" type="ORF">MM415A01533_0002</name>
    <name evidence="3" type="ORF">MM415B07493_0002</name>
</gene>
<evidence type="ECO:0000313" key="3">
    <source>
        <dbReference type="EMBL" id="QJA96750.1"/>
    </source>
</evidence>
<feature type="domain" description="RNA polymerase sigma-70 region 4" evidence="1">
    <location>
        <begin position="54"/>
        <end position="79"/>
    </location>
</feature>
<dbReference type="InterPro" id="IPR036388">
    <property type="entry name" value="WH-like_DNA-bd_sf"/>
</dbReference>
<reference evidence="2" key="1">
    <citation type="submission" date="2020-03" db="EMBL/GenBank/DDBJ databases">
        <title>The deep terrestrial virosphere.</title>
        <authorList>
            <person name="Holmfeldt K."/>
            <person name="Nilsson E."/>
            <person name="Simone D."/>
            <person name="Lopez-Fernandez M."/>
            <person name="Wu X."/>
            <person name="de Brujin I."/>
            <person name="Lundin D."/>
            <person name="Andersson A."/>
            <person name="Bertilsson S."/>
            <person name="Dopson M."/>
        </authorList>
    </citation>
    <scope>NUCLEOTIDE SEQUENCE</scope>
    <source>
        <strain evidence="2">MM415A01533</strain>
        <strain evidence="3">MM415B07493</strain>
    </source>
</reference>
<dbReference type="InterPro" id="IPR007630">
    <property type="entry name" value="RNA_pol_sigma70_r4"/>
</dbReference>